<organism evidence="2 3">
    <name type="scientific">Niastella vici</name>
    <dbReference type="NCBI Taxonomy" id="1703345"/>
    <lineage>
        <taxon>Bacteria</taxon>
        <taxon>Pseudomonadati</taxon>
        <taxon>Bacteroidota</taxon>
        <taxon>Chitinophagia</taxon>
        <taxon>Chitinophagales</taxon>
        <taxon>Chitinophagaceae</taxon>
        <taxon>Niastella</taxon>
    </lineage>
</organism>
<feature type="transmembrane region" description="Helical" evidence="1">
    <location>
        <begin position="12"/>
        <end position="40"/>
    </location>
</feature>
<feature type="transmembrane region" description="Helical" evidence="1">
    <location>
        <begin position="116"/>
        <end position="133"/>
    </location>
</feature>
<dbReference type="RefSeq" id="WP_081144845.1">
    <property type="nucleotide sequence ID" value="NZ_LVYD01000001.1"/>
</dbReference>
<keyword evidence="1" id="KW-0812">Transmembrane</keyword>
<dbReference type="Proteomes" id="UP000192796">
    <property type="component" value="Unassembled WGS sequence"/>
</dbReference>
<dbReference type="OrthoDB" id="671593at2"/>
<evidence type="ECO:0000313" key="3">
    <source>
        <dbReference type="Proteomes" id="UP000192796"/>
    </source>
</evidence>
<reference evidence="2 3" key="1">
    <citation type="submission" date="2016-03" db="EMBL/GenBank/DDBJ databases">
        <title>Niastella vici sp. nov., isolated from farmland soil.</title>
        <authorList>
            <person name="Chen L."/>
            <person name="Wang D."/>
            <person name="Yang S."/>
            <person name="Wang G."/>
        </authorList>
    </citation>
    <scope>NUCLEOTIDE SEQUENCE [LARGE SCALE GENOMIC DNA]</scope>
    <source>
        <strain evidence="2 3">DJ57</strain>
    </source>
</reference>
<keyword evidence="1" id="KW-0472">Membrane</keyword>
<dbReference type="EMBL" id="LVYD01000001">
    <property type="protein sequence ID" value="OQP67150.1"/>
    <property type="molecule type" value="Genomic_DNA"/>
</dbReference>
<evidence type="ECO:0000313" key="2">
    <source>
        <dbReference type="EMBL" id="OQP67150.1"/>
    </source>
</evidence>
<protein>
    <submittedName>
        <fullName evidence="2">Uncharacterized protein</fullName>
    </submittedName>
</protein>
<name>A0A1V9G9B4_9BACT</name>
<sequence length="161" mass="17829">MQQPNAFTSLRIVHIALLSGMTAFAIVAMTLVNTGFAAVVDDSTQRILQVVCILLSVLALFAGFKFFKKRILAARNHMEAGEKRMEMYRTACILWWAMIEGPGIVAGVAFVLSGNYAFFALAVFHILALLTFAPRKANIILFLNLSKEEVVRLEGGKYTKK</sequence>
<dbReference type="AlphaFoldDB" id="A0A1V9G9B4"/>
<keyword evidence="1" id="KW-1133">Transmembrane helix</keyword>
<accession>A0A1V9G9B4</accession>
<comment type="caution">
    <text evidence="2">The sequence shown here is derived from an EMBL/GenBank/DDBJ whole genome shotgun (WGS) entry which is preliminary data.</text>
</comment>
<feature type="transmembrane region" description="Helical" evidence="1">
    <location>
        <begin position="46"/>
        <end position="67"/>
    </location>
</feature>
<evidence type="ECO:0000256" key="1">
    <source>
        <dbReference type="SAM" id="Phobius"/>
    </source>
</evidence>
<feature type="transmembrane region" description="Helical" evidence="1">
    <location>
        <begin position="88"/>
        <end position="110"/>
    </location>
</feature>
<gene>
    <name evidence="2" type="ORF">A3860_01970</name>
</gene>
<dbReference type="STRING" id="1703345.A3860_01970"/>
<proteinExistence type="predicted"/>
<keyword evidence="3" id="KW-1185">Reference proteome</keyword>